<organism evidence="1">
    <name type="scientific">Tanacetum cinerariifolium</name>
    <name type="common">Dalmatian daisy</name>
    <name type="synonym">Chrysanthemum cinerariifolium</name>
    <dbReference type="NCBI Taxonomy" id="118510"/>
    <lineage>
        <taxon>Eukaryota</taxon>
        <taxon>Viridiplantae</taxon>
        <taxon>Streptophyta</taxon>
        <taxon>Embryophyta</taxon>
        <taxon>Tracheophyta</taxon>
        <taxon>Spermatophyta</taxon>
        <taxon>Magnoliopsida</taxon>
        <taxon>eudicotyledons</taxon>
        <taxon>Gunneridae</taxon>
        <taxon>Pentapetalae</taxon>
        <taxon>asterids</taxon>
        <taxon>campanulids</taxon>
        <taxon>Asterales</taxon>
        <taxon>Asteraceae</taxon>
        <taxon>Asteroideae</taxon>
        <taxon>Anthemideae</taxon>
        <taxon>Anthemidinae</taxon>
        <taxon>Tanacetum</taxon>
    </lineage>
</organism>
<proteinExistence type="predicted"/>
<feature type="non-terminal residue" evidence="1">
    <location>
        <position position="111"/>
    </location>
</feature>
<gene>
    <name evidence="1" type="ORF">Tci_836146</name>
</gene>
<accession>A0A699Q8Z4</accession>
<evidence type="ECO:0000313" key="1">
    <source>
        <dbReference type="EMBL" id="GFC64176.1"/>
    </source>
</evidence>
<sequence length="111" mass="12710">MVSDLITSTVTMRRVPVAQNRHGYVLSGQGWHILVYVERIEVGSRLVFTNFLNNFISVIPFADSGLGLRFERVPRMSLNGLAPFVVSPIDNDPRMRHELFGIIMKKFTMMR</sequence>
<protein>
    <submittedName>
        <fullName evidence="1">Uncharacterized protein</fullName>
    </submittedName>
</protein>
<dbReference type="EMBL" id="BKCJ011001190">
    <property type="protein sequence ID" value="GFC64176.1"/>
    <property type="molecule type" value="Genomic_DNA"/>
</dbReference>
<name>A0A699Q8Z4_TANCI</name>
<reference evidence="1" key="1">
    <citation type="journal article" date="2019" name="Sci. Rep.">
        <title>Draft genome of Tanacetum cinerariifolium, the natural source of mosquito coil.</title>
        <authorList>
            <person name="Yamashiro T."/>
            <person name="Shiraishi A."/>
            <person name="Satake H."/>
            <person name="Nakayama K."/>
        </authorList>
    </citation>
    <scope>NUCLEOTIDE SEQUENCE</scope>
</reference>
<dbReference type="AlphaFoldDB" id="A0A699Q8Z4"/>
<comment type="caution">
    <text evidence="1">The sequence shown here is derived from an EMBL/GenBank/DDBJ whole genome shotgun (WGS) entry which is preliminary data.</text>
</comment>